<accession>A0A371B517</accession>
<evidence type="ECO:0000256" key="2">
    <source>
        <dbReference type="ARBA" id="ARBA00022475"/>
    </source>
</evidence>
<dbReference type="PANTHER" id="PTHR30213">
    <property type="entry name" value="INNER MEMBRANE PROTEIN YHJD"/>
    <property type="match status" value="1"/>
</dbReference>
<dbReference type="PANTHER" id="PTHR30213:SF0">
    <property type="entry name" value="UPF0761 MEMBRANE PROTEIN YIHY"/>
    <property type="match status" value="1"/>
</dbReference>
<comment type="caution">
    <text evidence="8">The sequence shown here is derived from an EMBL/GenBank/DDBJ whole genome shotgun (WGS) entry which is preliminary data.</text>
</comment>
<protein>
    <submittedName>
        <fullName evidence="8">YihY/virulence factor BrkB family protein</fullName>
    </submittedName>
</protein>
<feature type="transmembrane region" description="Helical" evidence="7">
    <location>
        <begin position="287"/>
        <end position="306"/>
    </location>
</feature>
<dbReference type="InterPro" id="IPR017039">
    <property type="entry name" value="Virul_fac_BrkB"/>
</dbReference>
<keyword evidence="2" id="KW-1003">Cell membrane</keyword>
<reference evidence="9" key="1">
    <citation type="submission" date="2018-08" db="EMBL/GenBank/DDBJ databases">
        <authorList>
            <person name="Kim S.-J."/>
            <person name="Jung G.-Y."/>
        </authorList>
    </citation>
    <scope>NUCLEOTIDE SEQUENCE [LARGE SCALE GENOMIC DNA]</scope>
    <source>
        <strain evidence="9">GY_G</strain>
    </source>
</reference>
<dbReference type="Pfam" id="PF03631">
    <property type="entry name" value="Virul_fac_BrkB"/>
    <property type="match status" value="1"/>
</dbReference>
<feature type="transmembrane region" description="Helical" evidence="7">
    <location>
        <begin position="73"/>
        <end position="95"/>
    </location>
</feature>
<gene>
    <name evidence="8" type="ORF">DXH95_12070</name>
</gene>
<evidence type="ECO:0000256" key="5">
    <source>
        <dbReference type="ARBA" id="ARBA00023136"/>
    </source>
</evidence>
<evidence type="ECO:0000256" key="1">
    <source>
        <dbReference type="ARBA" id="ARBA00004651"/>
    </source>
</evidence>
<name>A0A371B517_9SPHN</name>
<feature type="transmembrane region" description="Helical" evidence="7">
    <location>
        <begin position="175"/>
        <end position="198"/>
    </location>
</feature>
<dbReference type="AlphaFoldDB" id="A0A371B517"/>
<dbReference type="GO" id="GO:0005886">
    <property type="term" value="C:plasma membrane"/>
    <property type="evidence" value="ECO:0007669"/>
    <property type="project" value="UniProtKB-SubCell"/>
</dbReference>
<dbReference type="EMBL" id="QRGP01000002">
    <property type="protein sequence ID" value="RDV02686.1"/>
    <property type="molecule type" value="Genomic_DNA"/>
</dbReference>
<evidence type="ECO:0000313" key="9">
    <source>
        <dbReference type="Proteomes" id="UP000263833"/>
    </source>
</evidence>
<dbReference type="Proteomes" id="UP000263833">
    <property type="component" value="Unassembled WGS sequence"/>
</dbReference>
<proteinExistence type="predicted"/>
<organism evidence="8 9">
    <name type="scientific">Sphingorhabdus pulchriflava</name>
    <dbReference type="NCBI Taxonomy" id="2292257"/>
    <lineage>
        <taxon>Bacteria</taxon>
        <taxon>Pseudomonadati</taxon>
        <taxon>Pseudomonadota</taxon>
        <taxon>Alphaproteobacteria</taxon>
        <taxon>Sphingomonadales</taxon>
        <taxon>Sphingomonadaceae</taxon>
        <taxon>Sphingorhabdus</taxon>
    </lineage>
</organism>
<keyword evidence="3 7" id="KW-0812">Transmembrane</keyword>
<evidence type="ECO:0000256" key="3">
    <source>
        <dbReference type="ARBA" id="ARBA00022692"/>
    </source>
</evidence>
<comment type="subcellular location">
    <subcellularLocation>
        <location evidence="1">Cell membrane</location>
        <topology evidence="1">Multi-pass membrane protein</topology>
    </subcellularLocation>
</comment>
<dbReference type="OrthoDB" id="9781030at2"/>
<keyword evidence="4 7" id="KW-1133">Transmembrane helix</keyword>
<evidence type="ECO:0000256" key="4">
    <source>
        <dbReference type="ARBA" id="ARBA00022989"/>
    </source>
</evidence>
<evidence type="ECO:0000256" key="6">
    <source>
        <dbReference type="SAM" id="MobiDB-lite"/>
    </source>
</evidence>
<sequence>MPKPFPTNPASVPTLVSEHSPLSPEARAHDPRPHAESEVEWFHHLDPLHQAKEVVRRVVVGVYSDGFVHAGNFAYLSIVALFAFCIVAAAIAGSLGQTESGLALIDAFFETVPKSVEAALAEPVHAAMTARSGPLLWLSAIVSLWTTTSLIETIRDVLHRAYGTQPERWFWQYRLGSFVVIVAAVILAMMAFSAQVLVVTIEELVYRFIPAAERAADYFAWGRIIPFAILFLAIYTIYRGLAPRKYRGRLYPKWPGAVLVSGWWVGCTMVLPWFVSSITNYDLTYGSLAGVMIALIFFYLIGLGMVTGAQLNAALANATENGLRGGPGSGKDNQEFTDT</sequence>
<evidence type="ECO:0000256" key="7">
    <source>
        <dbReference type="SAM" id="Phobius"/>
    </source>
</evidence>
<keyword evidence="9" id="KW-1185">Reference proteome</keyword>
<evidence type="ECO:0000313" key="8">
    <source>
        <dbReference type="EMBL" id="RDV02686.1"/>
    </source>
</evidence>
<feature type="transmembrane region" description="Helical" evidence="7">
    <location>
        <begin position="218"/>
        <end position="238"/>
    </location>
</feature>
<keyword evidence="5 7" id="KW-0472">Membrane</keyword>
<feature type="transmembrane region" description="Helical" evidence="7">
    <location>
        <begin position="250"/>
        <end position="275"/>
    </location>
</feature>
<feature type="region of interest" description="Disordered" evidence="6">
    <location>
        <begin position="1"/>
        <end position="34"/>
    </location>
</feature>